<dbReference type="InterPro" id="IPR005794">
    <property type="entry name" value="Fmt"/>
</dbReference>
<dbReference type="CDD" id="cd08646">
    <property type="entry name" value="FMT_core_Met-tRNA-FMT_N"/>
    <property type="match status" value="1"/>
</dbReference>
<keyword evidence="4" id="KW-0648">Protein biosynthesis</keyword>
<dbReference type="PANTHER" id="PTHR11138:SF5">
    <property type="entry name" value="METHIONYL-TRNA FORMYLTRANSFERASE, MITOCHONDRIAL"/>
    <property type="match status" value="1"/>
</dbReference>
<dbReference type="GO" id="GO:0005829">
    <property type="term" value="C:cytosol"/>
    <property type="evidence" value="ECO:0007669"/>
    <property type="project" value="TreeGrafter"/>
</dbReference>
<evidence type="ECO:0000256" key="1">
    <source>
        <dbReference type="ARBA" id="ARBA00010699"/>
    </source>
</evidence>
<accession>A0A0F9BXB1</accession>
<evidence type="ECO:0000256" key="3">
    <source>
        <dbReference type="ARBA" id="ARBA00022679"/>
    </source>
</evidence>
<keyword evidence="3" id="KW-0808">Transferase</keyword>
<dbReference type="SUPFAM" id="SSF53328">
    <property type="entry name" value="Formyltransferase"/>
    <property type="match status" value="1"/>
</dbReference>
<dbReference type="InterPro" id="IPR005793">
    <property type="entry name" value="Formyl_trans_C"/>
</dbReference>
<dbReference type="InterPro" id="IPR011034">
    <property type="entry name" value="Formyl_transferase-like_C_sf"/>
</dbReference>
<dbReference type="InterPro" id="IPR044135">
    <property type="entry name" value="Met-tRNA-FMT_C"/>
</dbReference>
<feature type="domain" description="Formyl transferase C-terminal" evidence="6">
    <location>
        <begin position="202"/>
        <end position="297"/>
    </location>
</feature>
<evidence type="ECO:0000313" key="7">
    <source>
        <dbReference type="EMBL" id="KKL26534.1"/>
    </source>
</evidence>
<dbReference type="NCBIfam" id="TIGR00460">
    <property type="entry name" value="fmt"/>
    <property type="match status" value="1"/>
</dbReference>
<evidence type="ECO:0000259" key="5">
    <source>
        <dbReference type="Pfam" id="PF00551"/>
    </source>
</evidence>
<comment type="similarity">
    <text evidence="1">Belongs to the Fmt family.</text>
</comment>
<feature type="domain" description="Formyl transferase N-terminal" evidence="5">
    <location>
        <begin position="2"/>
        <end position="178"/>
    </location>
</feature>
<dbReference type="EC" id="2.1.2.9" evidence="2"/>
<name>A0A0F9BXB1_9ZZZZ</name>
<dbReference type="Pfam" id="PF02911">
    <property type="entry name" value="Formyl_trans_C"/>
    <property type="match status" value="1"/>
</dbReference>
<dbReference type="CDD" id="cd08704">
    <property type="entry name" value="Met_tRNA_FMT_C"/>
    <property type="match status" value="1"/>
</dbReference>
<dbReference type="InterPro" id="IPR002376">
    <property type="entry name" value="Formyl_transf_N"/>
</dbReference>
<dbReference type="GO" id="GO:0004479">
    <property type="term" value="F:methionyl-tRNA formyltransferase activity"/>
    <property type="evidence" value="ECO:0007669"/>
    <property type="project" value="UniProtKB-EC"/>
</dbReference>
<dbReference type="HAMAP" id="MF_00182">
    <property type="entry name" value="Formyl_trans"/>
    <property type="match status" value="1"/>
</dbReference>
<comment type="caution">
    <text evidence="7">The sequence shown here is derived from an EMBL/GenBank/DDBJ whole genome shotgun (WGS) entry which is preliminary data.</text>
</comment>
<evidence type="ECO:0000259" key="6">
    <source>
        <dbReference type="Pfam" id="PF02911"/>
    </source>
</evidence>
<organism evidence="7">
    <name type="scientific">marine sediment metagenome</name>
    <dbReference type="NCBI Taxonomy" id="412755"/>
    <lineage>
        <taxon>unclassified sequences</taxon>
        <taxon>metagenomes</taxon>
        <taxon>ecological metagenomes</taxon>
    </lineage>
</organism>
<dbReference type="PANTHER" id="PTHR11138">
    <property type="entry name" value="METHIONYL-TRNA FORMYLTRANSFERASE"/>
    <property type="match status" value="1"/>
</dbReference>
<dbReference type="InterPro" id="IPR036477">
    <property type="entry name" value="Formyl_transf_N_sf"/>
</dbReference>
<dbReference type="InterPro" id="IPR041711">
    <property type="entry name" value="Met-tRNA-FMT_N"/>
</dbReference>
<sequence length="301" mass="33286">MVIIFFGTPSFAVPSLSKLSDKHEIVMVVTQPERPKGRRLKRQPSPVKEWAVEKNIRVLEPGSVNDQETIDVIRGFDPDVIVVAAYGQILSVSLLEIPKHGCVNIHASLLPSYRGAAPIQRALMGGDVTTGVTIMRMDEGMDTGDMFEQKEVRIDSEDDNTSLTEKLADLGADLIEKVLGDIEKGTARAEPQNNENASYAPQISKTECEIDWKQPAHTLSNLVRSLRPAPGAFTYWRKKRLKLIEVKEHRADKEVPGIITVENEKLIVGTGRGSLELIEVQPEGKRIITATEFSHGSNIDS</sequence>
<evidence type="ECO:0000256" key="4">
    <source>
        <dbReference type="ARBA" id="ARBA00022917"/>
    </source>
</evidence>
<dbReference type="Pfam" id="PF00551">
    <property type="entry name" value="Formyl_trans_N"/>
    <property type="match status" value="1"/>
</dbReference>
<gene>
    <name evidence="7" type="ORF">LCGC14_2394330</name>
</gene>
<proteinExistence type="inferred from homology"/>
<reference evidence="7" key="1">
    <citation type="journal article" date="2015" name="Nature">
        <title>Complex archaea that bridge the gap between prokaryotes and eukaryotes.</title>
        <authorList>
            <person name="Spang A."/>
            <person name="Saw J.H."/>
            <person name="Jorgensen S.L."/>
            <person name="Zaremba-Niedzwiedzka K."/>
            <person name="Martijn J."/>
            <person name="Lind A.E."/>
            <person name="van Eijk R."/>
            <person name="Schleper C."/>
            <person name="Guy L."/>
            <person name="Ettema T.J."/>
        </authorList>
    </citation>
    <scope>NUCLEOTIDE SEQUENCE</scope>
</reference>
<protein>
    <recommendedName>
        <fullName evidence="2">methionyl-tRNA formyltransferase</fullName>
        <ecNumber evidence="2">2.1.2.9</ecNumber>
    </recommendedName>
</protein>
<evidence type="ECO:0000256" key="2">
    <source>
        <dbReference type="ARBA" id="ARBA00012261"/>
    </source>
</evidence>
<dbReference type="Gene3D" id="3.40.50.12230">
    <property type="match status" value="1"/>
</dbReference>
<dbReference type="SUPFAM" id="SSF50486">
    <property type="entry name" value="FMT C-terminal domain-like"/>
    <property type="match status" value="1"/>
</dbReference>
<dbReference type="EMBL" id="LAZR01035805">
    <property type="protein sequence ID" value="KKL26534.1"/>
    <property type="molecule type" value="Genomic_DNA"/>
</dbReference>
<dbReference type="FunFam" id="3.40.50.12230:FF:000001">
    <property type="entry name" value="Methionyl-tRNA formyltransferase"/>
    <property type="match status" value="1"/>
</dbReference>
<dbReference type="AlphaFoldDB" id="A0A0F9BXB1"/>